<keyword evidence="1" id="KW-1133">Transmembrane helix</keyword>
<reference evidence="2 3" key="1">
    <citation type="submission" date="2007-06" db="EMBL/GenBank/DDBJ databases">
        <authorList>
            <person name="Shimkets L."/>
            <person name="Ferriera S."/>
            <person name="Johnson J."/>
            <person name="Kravitz S."/>
            <person name="Beeson K."/>
            <person name="Sutton G."/>
            <person name="Rogers Y.-H."/>
            <person name="Friedman R."/>
            <person name="Frazier M."/>
            <person name="Venter J.C."/>
        </authorList>
    </citation>
    <scope>NUCLEOTIDE SEQUENCE [LARGE SCALE GENOMIC DNA]</scope>
    <source>
        <strain evidence="2 3">SIR-1</strain>
    </source>
</reference>
<evidence type="ECO:0000313" key="3">
    <source>
        <dbReference type="Proteomes" id="UP000005801"/>
    </source>
</evidence>
<dbReference type="Proteomes" id="UP000005801">
    <property type="component" value="Unassembled WGS sequence"/>
</dbReference>
<organism evidence="2 3">
    <name type="scientific">Plesiocystis pacifica SIR-1</name>
    <dbReference type="NCBI Taxonomy" id="391625"/>
    <lineage>
        <taxon>Bacteria</taxon>
        <taxon>Pseudomonadati</taxon>
        <taxon>Myxococcota</taxon>
        <taxon>Polyangia</taxon>
        <taxon>Nannocystales</taxon>
        <taxon>Nannocystaceae</taxon>
        <taxon>Plesiocystis</taxon>
    </lineage>
</organism>
<dbReference type="RefSeq" id="WP_006974171.1">
    <property type="nucleotide sequence ID" value="NZ_ABCS01000060.1"/>
</dbReference>
<keyword evidence="1" id="KW-0812">Transmembrane</keyword>
<dbReference type="CDD" id="cd20379">
    <property type="entry name" value="Tudor_dTUD-like"/>
    <property type="match status" value="1"/>
</dbReference>
<keyword evidence="3" id="KW-1185">Reference proteome</keyword>
<comment type="caution">
    <text evidence="2">The sequence shown here is derived from an EMBL/GenBank/DDBJ whole genome shotgun (WGS) entry which is preliminary data.</text>
</comment>
<dbReference type="STRING" id="391625.PPSIR1_38254"/>
<evidence type="ECO:0000256" key="1">
    <source>
        <dbReference type="SAM" id="Phobius"/>
    </source>
</evidence>
<feature type="transmembrane region" description="Helical" evidence="1">
    <location>
        <begin position="15"/>
        <end position="36"/>
    </location>
</feature>
<dbReference type="EMBL" id="ABCS01000060">
    <property type="protein sequence ID" value="EDM76697.1"/>
    <property type="molecule type" value="Genomic_DNA"/>
</dbReference>
<name>A6GBT0_9BACT</name>
<keyword evidence="1" id="KW-0472">Membrane</keyword>
<gene>
    <name evidence="2" type="ORF">PPSIR1_38254</name>
</gene>
<protein>
    <submittedName>
        <fullName evidence="2">Uncharacterized protein</fullName>
    </submittedName>
</protein>
<evidence type="ECO:0000313" key="2">
    <source>
        <dbReference type="EMBL" id="EDM76697.1"/>
    </source>
</evidence>
<dbReference type="AlphaFoldDB" id="A6GBT0"/>
<accession>A6GBT0</accession>
<sequence>MRSEPDALEAGVPTWAWYTLAGVATATVVGAAIYSARRPSFDRMIRRTGAPPEVAVLGKLQRHTESRGNPRTGLGRVELFPDFTEPRNAPREQQIAESNAAAAGYDRNAAAYGQSPYPRKMWIFGSGGAYGLLPSSALAPYRNTEALRRGKVTPYDVFNPWRATVFFVDYVHRLVQRASFRELPPEHRTVLAIKRGMASPALIGDYAEAQGRSKVTRNNAEKAALAVGLELSALDRRIPLEWPRYPGALELVP</sequence>
<proteinExistence type="predicted"/>